<protein>
    <submittedName>
        <fullName evidence="2">ADP-ribosylglycohydrolase</fullName>
    </submittedName>
</protein>
<organism evidence="2 3">
    <name type="scientific">Undibacterium pigrum</name>
    <dbReference type="NCBI Taxonomy" id="401470"/>
    <lineage>
        <taxon>Bacteria</taxon>
        <taxon>Pseudomonadati</taxon>
        <taxon>Pseudomonadota</taxon>
        <taxon>Betaproteobacteria</taxon>
        <taxon>Burkholderiales</taxon>
        <taxon>Oxalobacteraceae</taxon>
        <taxon>Undibacterium</taxon>
    </lineage>
</organism>
<evidence type="ECO:0000313" key="2">
    <source>
        <dbReference type="EMBL" id="PXX39694.1"/>
    </source>
</evidence>
<dbReference type="GO" id="GO:0016787">
    <property type="term" value="F:hydrolase activity"/>
    <property type="evidence" value="ECO:0007669"/>
    <property type="project" value="UniProtKB-KW"/>
</dbReference>
<dbReference type="PANTHER" id="PTHR16222:SF12">
    <property type="entry name" value="ADP-RIBOSYLGLYCOHYDROLASE-RELATED"/>
    <property type="match status" value="1"/>
</dbReference>
<feature type="binding site" evidence="1">
    <location>
        <position position="48"/>
    </location>
    <ligand>
        <name>Mg(2+)</name>
        <dbReference type="ChEBI" id="CHEBI:18420"/>
        <label>1</label>
    </ligand>
</feature>
<dbReference type="InterPro" id="IPR005502">
    <property type="entry name" value="Ribosyl_crysJ1"/>
</dbReference>
<dbReference type="Proteomes" id="UP000247792">
    <property type="component" value="Unassembled WGS sequence"/>
</dbReference>
<feature type="binding site" evidence="1">
    <location>
        <position position="261"/>
    </location>
    <ligand>
        <name>Mg(2+)</name>
        <dbReference type="ChEBI" id="CHEBI:18420"/>
        <label>1</label>
    </ligand>
</feature>
<dbReference type="EMBL" id="QJKB01000010">
    <property type="protein sequence ID" value="PXX39694.1"/>
    <property type="molecule type" value="Genomic_DNA"/>
</dbReference>
<feature type="binding site" evidence="1">
    <location>
        <position position="47"/>
    </location>
    <ligand>
        <name>Mg(2+)</name>
        <dbReference type="ChEBI" id="CHEBI:18420"/>
        <label>1</label>
    </ligand>
</feature>
<feature type="binding site" evidence="1">
    <location>
        <position position="49"/>
    </location>
    <ligand>
        <name>Mg(2+)</name>
        <dbReference type="ChEBI" id="CHEBI:18420"/>
        <label>1</label>
    </ligand>
</feature>
<keyword evidence="2" id="KW-0378">Hydrolase</keyword>
<dbReference type="InterPro" id="IPR050792">
    <property type="entry name" value="ADP-ribosylglycohydrolase"/>
</dbReference>
<sequence>MNSFERALTSLEGLSIGDAFGQCFFQTENQLLFAEGRQLPGAPWYFTDDTEMTLSIVRVLRNHGEIDQDILAKSFAKHYSYDRAYGPSMHRVLARIDAGEPWQDVVASAFEGQGSYGNGAAMRAAPLGAYFADDLSLLMKQASLSAEVTHAHPEGIAGAVAVALGAAQACLYRDAGIRPTHAEFLGKIIDCLPQTEVRSKLVRAQSMAKAGSMDFPVSVLGNGNHMSAQDTVPLALWCCAQALEDFEKAMWLTVSAGGDRDTLCAIVGGVVASYVGEEGIPDNWKACREALPAWYLEDANDKENFLG</sequence>
<keyword evidence="1" id="KW-0460">Magnesium</keyword>
<dbReference type="Gene3D" id="1.10.4080.10">
    <property type="entry name" value="ADP-ribosylation/Crystallin J1"/>
    <property type="match status" value="1"/>
</dbReference>
<gene>
    <name evidence="2" type="ORF">DFR42_11059</name>
</gene>
<keyword evidence="1" id="KW-0479">Metal-binding</keyword>
<dbReference type="GO" id="GO:0046872">
    <property type="term" value="F:metal ion binding"/>
    <property type="evidence" value="ECO:0007669"/>
    <property type="project" value="UniProtKB-KW"/>
</dbReference>
<evidence type="ECO:0000313" key="3">
    <source>
        <dbReference type="Proteomes" id="UP000247792"/>
    </source>
</evidence>
<feature type="binding site" evidence="1">
    <location>
        <position position="259"/>
    </location>
    <ligand>
        <name>Mg(2+)</name>
        <dbReference type="ChEBI" id="CHEBI:18420"/>
        <label>1</label>
    </ligand>
</feature>
<reference evidence="2 3" key="1">
    <citation type="submission" date="2018-05" db="EMBL/GenBank/DDBJ databases">
        <title>Genomic Encyclopedia of Type Strains, Phase IV (KMG-IV): sequencing the most valuable type-strain genomes for metagenomic binning, comparative biology and taxonomic classification.</title>
        <authorList>
            <person name="Goeker M."/>
        </authorList>
    </citation>
    <scope>NUCLEOTIDE SEQUENCE [LARGE SCALE GENOMIC DNA]</scope>
    <source>
        <strain evidence="2 3">DSM 19792</strain>
    </source>
</reference>
<dbReference type="RefSeq" id="WP_110257354.1">
    <property type="nucleotide sequence ID" value="NZ_QJKB01000010.1"/>
</dbReference>
<dbReference type="Pfam" id="PF03747">
    <property type="entry name" value="ADP_ribosyl_GH"/>
    <property type="match status" value="1"/>
</dbReference>
<name>A0A318IWU0_9BURK</name>
<proteinExistence type="predicted"/>
<comment type="cofactor">
    <cofactor evidence="1">
        <name>Mg(2+)</name>
        <dbReference type="ChEBI" id="CHEBI:18420"/>
    </cofactor>
    <text evidence="1">Binds 2 magnesium ions per subunit.</text>
</comment>
<dbReference type="SUPFAM" id="SSF101478">
    <property type="entry name" value="ADP-ribosylglycohydrolase"/>
    <property type="match status" value="1"/>
</dbReference>
<evidence type="ECO:0000256" key="1">
    <source>
        <dbReference type="PIRSR" id="PIRSR605502-1"/>
    </source>
</evidence>
<accession>A0A318IWU0</accession>
<dbReference type="AlphaFoldDB" id="A0A318IWU0"/>
<comment type="caution">
    <text evidence="2">The sequence shown here is derived from an EMBL/GenBank/DDBJ whole genome shotgun (WGS) entry which is preliminary data.</text>
</comment>
<keyword evidence="3" id="KW-1185">Reference proteome</keyword>
<dbReference type="InterPro" id="IPR036705">
    <property type="entry name" value="Ribosyl_crysJ1_sf"/>
</dbReference>
<feature type="binding site" evidence="1">
    <location>
        <position position="262"/>
    </location>
    <ligand>
        <name>Mg(2+)</name>
        <dbReference type="ChEBI" id="CHEBI:18420"/>
        <label>1</label>
    </ligand>
</feature>
<dbReference type="OrthoDB" id="9798107at2"/>
<dbReference type="PANTHER" id="PTHR16222">
    <property type="entry name" value="ADP-RIBOSYLGLYCOHYDROLASE"/>
    <property type="match status" value="1"/>
</dbReference>